<comment type="pathway">
    <text evidence="2">Pyrimidine metabolism; UMP biosynthesis via salvage pathway; UMP from uracil: step 1/1.</text>
</comment>
<dbReference type="CDD" id="cd06223">
    <property type="entry name" value="PRTases_typeI"/>
    <property type="match status" value="1"/>
</dbReference>
<keyword evidence="7 16" id="KW-0808">Transferase</keyword>
<dbReference type="PANTHER" id="PTHR11608:SF0">
    <property type="entry name" value="BIFUNCTIONAL PROTEIN PYRR"/>
    <property type="match status" value="1"/>
</dbReference>
<evidence type="ECO:0000313" key="17">
    <source>
        <dbReference type="Proteomes" id="UP000198748"/>
    </source>
</evidence>
<evidence type="ECO:0000256" key="3">
    <source>
        <dbReference type="ARBA" id="ARBA00009516"/>
    </source>
</evidence>
<keyword evidence="6 16" id="KW-0328">Glycosyltransferase</keyword>
<keyword evidence="8" id="KW-0547">Nucleotide-binding</keyword>
<evidence type="ECO:0000256" key="7">
    <source>
        <dbReference type="ARBA" id="ARBA00022679"/>
    </source>
</evidence>
<evidence type="ECO:0000256" key="2">
    <source>
        <dbReference type="ARBA" id="ARBA00005180"/>
    </source>
</evidence>
<comment type="function">
    <text evidence="12">Catalyzes the conversion of uracil and 5-phospho-alpha-D-ribose 1-diphosphate (PRPP) to UMP and diphosphate.</text>
</comment>
<dbReference type="InterPro" id="IPR029057">
    <property type="entry name" value="PRTase-like"/>
</dbReference>
<gene>
    <name evidence="16" type="ORF">SAMN04487996_114149</name>
</gene>
<dbReference type="InterPro" id="IPR050137">
    <property type="entry name" value="PyrR_bifunctional"/>
</dbReference>
<evidence type="ECO:0000256" key="13">
    <source>
        <dbReference type="ARBA" id="ARBA00072146"/>
    </source>
</evidence>
<keyword evidence="9" id="KW-0342">GTP-binding</keyword>
<comment type="cofactor">
    <cofactor evidence="1">
        <name>Mg(2+)</name>
        <dbReference type="ChEBI" id="CHEBI:18420"/>
    </cofactor>
</comment>
<dbReference type="PANTHER" id="PTHR11608">
    <property type="entry name" value="BIFUNCTIONAL PROTEIN PYRR"/>
    <property type="match status" value="1"/>
</dbReference>
<evidence type="ECO:0000256" key="1">
    <source>
        <dbReference type="ARBA" id="ARBA00001946"/>
    </source>
</evidence>
<keyword evidence="17" id="KW-1185">Reference proteome</keyword>
<dbReference type="Gene3D" id="3.40.50.2020">
    <property type="match status" value="1"/>
</dbReference>
<dbReference type="InterPro" id="IPR000836">
    <property type="entry name" value="PRTase_dom"/>
</dbReference>
<evidence type="ECO:0000313" key="16">
    <source>
        <dbReference type="EMBL" id="SDG01875.1"/>
    </source>
</evidence>
<evidence type="ECO:0000256" key="8">
    <source>
        <dbReference type="ARBA" id="ARBA00022741"/>
    </source>
</evidence>
<evidence type="ECO:0000259" key="15">
    <source>
        <dbReference type="Pfam" id="PF14681"/>
    </source>
</evidence>
<evidence type="ECO:0000256" key="6">
    <source>
        <dbReference type="ARBA" id="ARBA00022676"/>
    </source>
</evidence>
<dbReference type="RefSeq" id="WP_090154992.1">
    <property type="nucleotide sequence ID" value="NZ_FNAN01000014.1"/>
</dbReference>
<evidence type="ECO:0000256" key="9">
    <source>
        <dbReference type="ARBA" id="ARBA00023134"/>
    </source>
</evidence>
<dbReference type="SUPFAM" id="SSF53271">
    <property type="entry name" value="PRTase-like"/>
    <property type="match status" value="1"/>
</dbReference>
<evidence type="ECO:0000256" key="11">
    <source>
        <dbReference type="ARBA" id="ARBA00052919"/>
    </source>
</evidence>
<sequence length="214" mass="24186">MFLLSQKPSIADHYLAELRDVDCQKDRMRFRRNMERVGELLAYEMSKTLTFKTEKVETPLGTASCRSMLQPVVLATILRAGLPFHQGFLNIFDKADNAFIGAYRGHHINAEEEFTVEMDYITSPDLTGKILVMIDPMLATGRSMEKVYHALLRFGIPSQTHIASVIASPEGVQYLQQRIPQCRLWLGAVDQKLNEQYYIVPGLGDAGDLAYGEK</sequence>
<comment type="similarity">
    <text evidence="3">Belongs to the UPRTase family.</text>
</comment>
<dbReference type="EC" id="2.4.2.9" evidence="4"/>
<reference evidence="17" key="1">
    <citation type="submission" date="2016-10" db="EMBL/GenBank/DDBJ databases">
        <authorList>
            <person name="Varghese N."/>
            <person name="Submissions S."/>
        </authorList>
    </citation>
    <scope>NUCLEOTIDE SEQUENCE [LARGE SCALE GENOMIC DNA]</scope>
    <source>
        <strain evidence="17">DSM 25329</strain>
    </source>
</reference>
<dbReference type="OrthoDB" id="9781675at2"/>
<accession>A0A1G7QTP0</accession>
<evidence type="ECO:0000256" key="4">
    <source>
        <dbReference type="ARBA" id="ARBA00011894"/>
    </source>
</evidence>
<comment type="catalytic activity">
    <reaction evidence="11">
        <text>UMP + diphosphate = 5-phospho-alpha-D-ribose 1-diphosphate + uracil</text>
        <dbReference type="Rhea" id="RHEA:13017"/>
        <dbReference type="ChEBI" id="CHEBI:17568"/>
        <dbReference type="ChEBI" id="CHEBI:33019"/>
        <dbReference type="ChEBI" id="CHEBI:57865"/>
        <dbReference type="ChEBI" id="CHEBI:58017"/>
        <dbReference type="EC" id="2.4.2.9"/>
    </reaction>
</comment>
<dbReference type="STRING" id="659014.SAMN04487996_114149"/>
<dbReference type="AlphaFoldDB" id="A0A1G7QTP0"/>
<dbReference type="EMBL" id="FNAN01000014">
    <property type="protein sequence ID" value="SDG01875.1"/>
    <property type="molecule type" value="Genomic_DNA"/>
</dbReference>
<feature type="domain" description="Phosphoribosyltransferase" evidence="15">
    <location>
        <begin position="10"/>
        <end position="212"/>
    </location>
</feature>
<evidence type="ECO:0000256" key="10">
    <source>
        <dbReference type="ARBA" id="ARBA00031082"/>
    </source>
</evidence>
<evidence type="ECO:0000256" key="12">
    <source>
        <dbReference type="ARBA" id="ARBA00056901"/>
    </source>
</evidence>
<dbReference type="FunFam" id="3.40.50.2020:FF:000023">
    <property type="entry name" value="Probable uracil phosphoribosyltransferase"/>
    <property type="match status" value="1"/>
</dbReference>
<dbReference type="Proteomes" id="UP000198748">
    <property type="component" value="Unassembled WGS sequence"/>
</dbReference>
<evidence type="ECO:0000256" key="5">
    <source>
        <dbReference type="ARBA" id="ARBA00022533"/>
    </source>
</evidence>
<dbReference type="GO" id="GO:0005525">
    <property type="term" value="F:GTP binding"/>
    <property type="evidence" value="ECO:0007669"/>
    <property type="project" value="UniProtKB-KW"/>
</dbReference>
<proteinExistence type="inferred from homology"/>
<keyword evidence="5" id="KW-0021">Allosteric enzyme</keyword>
<evidence type="ECO:0000256" key="14">
    <source>
        <dbReference type="ARBA" id="ARBA00079807"/>
    </source>
</evidence>
<dbReference type="NCBIfam" id="NF001097">
    <property type="entry name" value="PRK00129.1"/>
    <property type="match status" value="1"/>
</dbReference>
<dbReference type="GO" id="GO:0004845">
    <property type="term" value="F:uracil phosphoribosyltransferase activity"/>
    <property type="evidence" value="ECO:0007669"/>
    <property type="project" value="UniProtKB-EC"/>
</dbReference>
<dbReference type="Pfam" id="PF14681">
    <property type="entry name" value="UPRTase"/>
    <property type="match status" value="1"/>
</dbReference>
<protein>
    <recommendedName>
        <fullName evidence="13">Uracil phosphoribosyltransferase</fullName>
        <ecNumber evidence="4">2.4.2.9</ecNumber>
    </recommendedName>
    <alternativeName>
        <fullName evidence="10">UMP pyrophosphorylase</fullName>
    </alternativeName>
    <alternativeName>
        <fullName evidence="14">UPRTase</fullName>
    </alternativeName>
</protein>
<name>A0A1G7QTP0_9BACT</name>
<organism evidence="16 17">
    <name type="scientific">Dyadobacter soli</name>
    <dbReference type="NCBI Taxonomy" id="659014"/>
    <lineage>
        <taxon>Bacteria</taxon>
        <taxon>Pseudomonadati</taxon>
        <taxon>Bacteroidota</taxon>
        <taxon>Cytophagia</taxon>
        <taxon>Cytophagales</taxon>
        <taxon>Spirosomataceae</taxon>
        <taxon>Dyadobacter</taxon>
    </lineage>
</organism>